<evidence type="ECO:0000313" key="1">
    <source>
        <dbReference type="EMBL" id="MFC3976633.1"/>
    </source>
</evidence>
<dbReference type="EMBL" id="JBHSAV010000045">
    <property type="protein sequence ID" value="MFC3976633.1"/>
    <property type="molecule type" value="Genomic_DNA"/>
</dbReference>
<comment type="caution">
    <text evidence="1">The sequence shown here is derived from an EMBL/GenBank/DDBJ whole genome shotgun (WGS) entry which is preliminary data.</text>
</comment>
<dbReference type="Proteomes" id="UP001595766">
    <property type="component" value="Unassembled WGS sequence"/>
</dbReference>
<gene>
    <name evidence="1" type="ORF">ACFOUP_09625</name>
</gene>
<reference evidence="2" key="1">
    <citation type="journal article" date="2019" name="Int. J. Syst. Evol. Microbiol.">
        <title>The Global Catalogue of Microorganisms (GCM) 10K type strain sequencing project: providing services to taxonomists for standard genome sequencing and annotation.</title>
        <authorList>
            <consortium name="The Broad Institute Genomics Platform"/>
            <consortium name="The Broad Institute Genome Sequencing Center for Infectious Disease"/>
            <person name="Wu L."/>
            <person name="Ma J."/>
        </authorList>
    </citation>
    <scope>NUCLEOTIDE SEQUENCE [LARGE SCALE GENOMIC DNA]</scope>
    <source>
        <strain evidence="2">CECT 8551</strain>
    </source>
</reference>
<keyword evidence="2" id="KW-1185">Reference proteome</keyword>
<name>A0ABV8EK28_9BACT</name>
<evidence type="ECO:0008006" key="3">
    <source>
        <dbReference type="Google" id="ProtNLM"/>
    </source>
</evidence>
<sequence length="269" mass="31467">MELLPIQNIENFKFKVKTTISTLRAKEPSFHALYPQLISNDQLFVVGGFLRNIANENYTFRDIDLISSMKKEELLNCLKNIDTNIKVNRLGGIKLSLKSFDVDIWSIHDNWAFGEERIKFDFNSDLDDKIVIEKIAEGSFFNYDSLVMNLNTNRFSVKHYNDLLKSKKLDILRKNKSYVYRNPTREGNIIRAYFLQKKYNFSLSDNVKAYFIEELKIIGALKDSKGLDLVLIKSLDYEKKYQASINRNDFEEFLNSIIKSHGPLFNEKD</sequence>
<dbReference type="RefSeq" id="WP_241296251.1">
    <property type="nucleotide sequence ID" value="NZ_JAKZGR010000013.1"/>
</dbReference>
<accession>A0ABV8EK28</accession>
<protein>
    <recommendedName>
        <fullName evidence="3">Poly A polymerase head domain-containing protein</fullName>
    </recommendedName>
</protein>
<organism evidence="1 2">
    <name type="scientific">Belliella kenyensis</name>
    <dbReference type="NCBI Taxonomy" id="1472724"/>
    <lineage>
        <taxon>Bacteria</taxon>
        <taxon>Pseudomonadati</taxon>
        <taxon>Bacteroidota</taxon>
        <taxon>Cytophagia</taxon>
        <taxon>Cytophagales</taxon>
        <taxon>Cyclobacteriaceae</taxon>
        <taxon>Belliella</taxon>
    </lineage>
</organism>
<evidence type="ECO:0000313" key="2">
    <source>
        <dbReference type="Proteomes" id="UP001595766"/>
    </source>
</evidence>
<proteinExistence type="predicted"/>